<accession>A0A2K8T724</accession>
<dbReference type="EMBL" id="CP024790">
    <property type="protein sequence ID" value="AUB43450.1"/>
    <property type="molecule type" value="Genomic_DNA"/>
</dbReference>
<keyword evidence="1" id="KW-0614">Plasmid</keyword>
<name>A0A2K8T724_9NOSO</name>
<dbReference type="AlphaFoldDB" id="A0A2K8T724"/>
<dbReference type="KEGG" id="nfl:COO91_09631"/>
<geneLocation type="plasmid" evidence="2">
    <name>pnfsy05</name>
</geneLocation>
<gene>
    <name evidence="1" type="ORF">COO91_09631</name>
</gene>
<dbReference type="Proteomes" id="UP000232003">
    <property type="component" value="Plasmid pNFSY05"/>
</dbReference>
<keyword evidence="2" id="KW-1185">Reference proteome</keyword>
<evidence type="ECO:0000313" key="2">
    <source>
        <dbReference type="Proteomes" id="UP000232003"/>
    </source>
</evidence>
<proteinExistence type="predicted"/>
<sequence>MLKGGDRSLLILLNPLKDSISLTKTNRFLKLQEIGKNRQLCQFWHLI</sequence>
<organism evidence="1 2">
    <name type="scientific">Nostoc flagelliforme CCNUN1</name>
    <dbReference type="NCBI Taxonomy" id="2038116"/>
    <lineage>
        <taxon>Bacteria</taxon>
        <taxon>Bacillati</taxon>
        <taxon>Cyanobacteriota</taxon>
        <taxon>Cyanophyceae</taxon>
        <taxon>Nostocales</taxon>
        <taxon>Nostocaceae</taxon>
        <taxon>Nostoc</taxon>
    </lineage>
</organism>
<evidence type="ECO:0000313" key="1">
    <source>
        <dbReference type="EMBL" id="AUB43450.1"/>
    </source>
</evidence>
<reference evidence="1 2" key="1">
    <citation type="submission" date="2017-11" db="EMBL/GenBank/DDBJ databases">
        <title>Complete genome of a free-living desiccation-tolerant cyanobacterium and its photosynthetic adaptation to extreme terrestrial habitat.</title>
        <authorList>
            <person name="Shang J."/>
        </authorList>
    </citation>
    <scope>NUCLEOTIDE SEQUENCE [LARGE SCALE GENOMIC DNA]</scope>
    <source>
        <strain evidence="1 2">CCNUN1</strain>
        <plasmid evidence="2">pnfsy05</plasmid>
    </source>
</reference>
<protein>
    <submittedName>
        <fullName evidence="1">Uncharacterized protein</fullName>
    </submittedName>
</protein>